<dbReference type="AlphaFoldDB" id="D1YWI1"/>
<evidence type="ECO:0000259" key="1">
    <source>
        <dbReference type="Pfam" id="PF00149"/>
    </source>
</evidence>
<dbReference type="Pfam" id="PF00149">
    <property type="entry name" value="Metallophos"/>
    <property type="match status" value="1"/>
</dbReference>
<dbReference type="eggNOG" id="arCOG01145">
    <property type="taxonomic scope" value="Archaea"/>
</dbReference>
<proteinExistence type="predicted"/>
<dbReference type="EMBL" id="AP011532">
    <property type="protein sequence ID" value="BAI60803.1"/>
    <property type="molecule type" value="Genomic_DNA"/>
</dbReference>
<dbReference type="PANTHER" id="PTHR37523:SF1">
    <property type="entry name" value="CALCINEURIN-LIKE PHOSPHOESTERASE DOMAIN-CONTAINING PROTEIN"/>
    <property type="match status" value="1"/>
</dbReference>
<protein>
    <submittedName>
        <fullName evidence="2">Phosphoesterase</fullName>
    </submittedName>
</protein>
<accession>D1YWI1</accession>
<gene>
    <name evidence="2" type="ordered locus">MCP_0731</name>
</gene>
<dbReference type="OrthoDB" id="50367at2157"/>
<sequence>MRFLAVTDFHGNYDKAIDILHKAGAGGNPPGVDGTLIAGDLTEFGPVEKAKQIIDMLPRPILAVPGNCDPKEIVRLLEREDVCLHRERITFDGITFVGIGGSNPTPFGTPFELSEDEIRKTLEELVKGVKGPMVLISHAPPKGYQDRIPNGVHVGSEAVAQLGPKFKVIVCGHIHEDPGISKMGDTIVVNPGVASEGNAAIVEIDEKGNAKAELIKG</sequence>
<name>D1YWI1_METPS</name>
<dbReference type="STRING" id="304371.MCP_0731"/>
<organism evidence="2 3">
    <name type="scientific">Methanocella paludicola (strain DSM 17711 / JCM 13418 / NBRC 101707 / SANAE)</name>
    <dbReference type="NCBI Taxonomy" id="304371"/>
    <lineage>
        <taxon>Archaea</taxon>
        <taxon>Methanobacteriati</taxon>
        <taxon>Methanobacteriota</taxon>
        <taxon>Stenosarchaea group</taxon>
        <taxon>Methanomicrobia</taxon>
        <taxon>Methanocellales</taxon>
        <taxon>Methanocellaceae</taxon>
        <taxon>Methanocella</taxon>
    </lineage>
</organism>
<reference evidence="3" key="3">
    <citation type="journal article" date="2011" name="PLoS ONE">
        <title>Genome sequence of a mesophilic hydrogenotrophic methanogen Methanocella paludicola, the first cultivated representative of the order Methanocellales.</title>
        <authorList>
            <person name="Sakai S."/>
            <person name="Takaki Y."/>
            <person name="Shimamura S."/>
            <person name="Sekine M."/>
            <person name="Tajima T."/>
            <person name="Kosugi H."/>
            <person name="Ichikawa N."/>
            <person name="Tasumi E."/>
            <person name="Hiraki A.T."/>
            <person name="Shimizu A."/>
            <person name="Kato Y."/>
            <person name="Nishiko R."/>
            <person name="Mori K."/>
            <person name="Fujita N."/>
            <person name="Imachi H."/>
            <person name="Takai K."/>
        </authorList>
    </citation>
    <scope>NUCLEOTIDE SEQUENCE [LARGE SCALE GENOMIC DNA]</scope>
    <source>
        <strain evidence="3">DSM 17711 / JCM 13418 / NBRC 101707 / SANAE</strain>
    </source>
</reference>
<dbReference type="PANTHER" id="PTHR37523">
    <property type="entry name" value="METALLOPHOSPHOESTERASE"/>
    <property type="match status" value="1"/>
</dbReference>
<keyword evidence="3" id="KW-1185">Reference proteome</keyword>
<dbReference type="KEGG" id="mpd:MCP_0731"/>
<dbReference type="InterPro" id="IPR029052">
    <property type="entry name" value="Metallo-depent_PP-like"/>
</dbReference>
<reference evidence="2 3" key="2">
    <citation type="journal article" date="2008" name="Int. J. Syst. Evol. Microbiol.">
        <title>Methanocella paludicola gen. nov., sp. nov., a methane-producing archaeon, the first isolate of the lineage 'Rice Cluster I', and proposal of the new archaeal order Methanocellales ord. nov.</title>
        <authorList>
            <person name="Sakai S."/>
            <person name="Imachi H."/>
            <person name="Hanada S."/>
            <person name="Ohashi A."/>
            <person name="Harada H."/>
            <person name="Kamagata Y."/>
        </authorList>
    </citation>
    <scope>NUCLEOTIDE SEQUENCE [LARGE SCALE GENOMIC DNA]</scope>
    <source>
        <strain evidence="3">DSM 17711 / JCM 13418 / NBRC 101707 / SANAE</strain>
    </source>
</reference>
<dbReference type="InterPro" id="IPR004843">
    <property type="entry name" value="Calcineurin-like_PHP"/>
</dbReference>
<dbReference type="InParanoid" id="D1YWI1"/>
<evidence type="ECO:0000313" key="3">
    <source>
        <dbReference type="Proteomes" id="UP000001882"/>
    </source>
</evidence>
<dbReference type="Proteomes" id="UP000001882">
    <property type="component" value="Chromosome"/>
</dbReference>
<feature type="domain" description="Calcineurin-like phosphoesterase" evidence="1">
    <location>
        <begin position="1"/>
        <end position="176"/>
    </location>
</feature>
<dbReference type="Gene3D" id="3.60.21.10">
    <property type="match status" value="1"/>
</dbReference>
<evidence type="ECO:0000313" key="2">
    <source>
        <dbReference type="EMBL" id="BAI60803.1"/>
    </source>
</evidence>
<dbReference type="SUPFAM" id="SSF56300">
    <property type="entry name" value="Metallo-dependent phosphatases"/>
    <property type="match status" value="1"/>
</dbReference>
<dbReference type="RefSeq" id="WP_012899483.1">
    <property type="nucleotide sequence ID" value="NC_013665.1"/>
</dbReference>
<reference evidence="2 3" key="1">
    <citation type="journal article" date="2007" name="Appl. Environ. Microbiol.">
        <title>Isolation of key methanogens for global methane emission from rice paddy fields: a novel isolate affiliated with the clone cluster rice cluster I.</title>
        <authorList>
            <person name="Sakai S."/>
            <person name="Imachi H."/>
            <person name="Sekiguchi Y."/>
            <person name="Ohashi A."/>
            <person name="Harada H."/>
            <person name="Kamagata Y."/>
        </authorList>
    </citation>
    <scope>NUCLEOTIDE SEQUENCE [LARGE SCALE GENOMIC DNA]</scope>
    <source>
        <strain evidence="3">DSM 17711 / JCM 13418 / NBRC 101707 / SANAE</strain>
    </source>
</reference>
<dbReference type="GeneID" id="8680771"/>
<dbReference type="GO" id="GO:0016787">
    <property type="term" value="F:hydrolase activity"/>
    <property type="evidence" value="ECO:0007669"/>
    <property type="project" value="InterPro"/>
</dbReference>